<proteinExistence type="inferred from homology"/>
<reference evidence="5 6" key="1">
    <citation type="submission" date="2015-04" db="EMBL/GenBank/DDBJ databases">
        <title>Complete genome sequence of Schizopora paradoxa KUC8140, a cosmopolitan wood degrader in East Asia.</title>
        <authorList>
            <consortium name="DOE Joint Genome Institute"/>
            <person name="Min B."/>
            <person name="Park H."/>
            <person name="Jang Y."/>
            <person name="Kim J.-J."/>
            <person name="Kim K.H."/>
            <person name="Pangilinan J."/>
            <person name="Lipzen A."/>
            <person name="Riley R."/>
            <person name="Grigoriev I.V."/>
            <person name="Spatafora J.W."/>
            <person name="Choi I.-G."/>
        </authorList>
    </citation>
    <scope>NUCLEOTIDE SEQUENCE [LARGE SCALE GENOMIC DNA]</scope>
    <source>
        <strain evidence="5 6">KUC8140</strain>
    </source>
</reference>
<sequence>MLQSDSVTLSMNIAVRTDVDDLRGPGSAMTEAIPGPSPYPLSADSPYDSRSHQSEWVVEDEDKSIAITQEQARYDSDEEEDLQDQAFHLVIVGSDLPALSAALAVANSHPSAKVTLVTFGINDRPELVDNDDPSAQEHSQALLLTEQSVNTIQSMLSGKISGEDPHDQLRSGALSEPAGLPATISEGFENSSKRIGSISLRKYDNEELLNEDFSTEEPLEAKRARSVIKSDILLNIFLDACNLHPRIEVRSRAVVNALHLSAANAPPPQAEDHRPDDPVDFDTRTMPVRQSSDNYGVLHGLGRMARLAASGNPRRSFIYLSDEGGNSTSTINLLDKLTTDLDRSLRVASLSPDGGSAWYERPSPSQDSPVSLKDMQFDRRRPQAIKNTEAMQQTSPVVVLTSGEMIVADAVLGSSSAPSKVIDFVSSSSRTRGRSISCSTASWRDPLQGYEVYRAHIVLDGNTDDSELQQISGTSNMTIWANTEVQFTLIPLDNSKLYEVCIWHRVDEGPAAHAVSIESGEDAAQQMRKLVDGWCNQVVKLASRISSASYTLVYEHPFTDAWSDESHNVVLIGDAAHSLLPYGHVWTSAALEDAATLGSLFSTFSLSSAHQNQADSEATGVSDILRSYISLILPRHTSLHDTLGEGVFGPDIISSVYSRIIWSHVGIPSGQVSENEP</sequence>
<dbReference type="PANTHER" id="PTHR13789">
    <property type="entry name" value="MONOOXYGENASE"/>
    <property type="match status" value="1"/>
</dbReference>
<evidence type="ECO:0000256" key="2">
    <source>
        <dbReference type="ARBA" id="ARBA00023002"/>
    </source>
</evidence>
<dbReference type="Proteomes" id="UP000053477">
    <property type="component" value="Unassembled WGS sequence"/>
</dbReference>
<dbReference type="Gene3D" id="3.50.50.60">
    <property type="entry name" value="FAD/NAD(P)-binding domain"/>
    <property type="match status" value="1"/>
</dbReference>
<dbReference type="AlphaFoldDB" id="A0A0H2S1Q6"/>
<evidence type="ECO:0000313" key="6">
    <source>
        <dbReference type="Proteomes" id="UP000053477"/>
    </source>
</evidence>
<evidence type="ECO:0000256" key="4">
    <source>
        <dbReference type="SAM" id="MobiDB-lite"/>
    </source>
</evidence>
<accession>A0A0H2S1Q6</accession>
<feature type="compositionally biased region" description="Basic and acidic residues" evidence="4">
    <location>
        <begin position="270"/>
        <end position="283"/>
    </location>
</feature>
<evidence type="ECO:0000313" key="5">
    <source>
        <dbReference type="EMBL" id="KLO18285.1"/>
    </source>
</evidence>
<keyword evidence="2" id="KW-0560">Oxidoreductase</keyword>
<dbReference type="InterPro" id="IPR050493">
    <property type="entry name" value="FAD-dep_Monooxygenase_BioMet"/>
</dbReference>
<feature type="region of interest" description="Disordered" evidence="4">
    <location>
        <begin position="22"/>
        <end position="52"/>
    </location>
</feature>
<organism evidence="5 6">
    <name type="scientific">Schizopora paradoxa</name>
    <dbReference type="NCBI Taxonomy" id="27342"/>
    <lineage>
        <taxon>Eukaryota</taxon>
        <taxon>Fungi</taxon>
        <taxon>Dikarya</taxon>
        <taxon>Basidiomycota</taxon>
        <taxon>Agaricomycotina</taxon>
        <taxon>Agaricomycetes</taxon>
        <taxon>Hymenochaetales</taxon>
        <taxon>Schizoporaceae</taxon>
        <taxon>Schizopora</taxon>
    </lineage>
</organism>
<dbReference type="InParanoid" id="A0A0H2S1Q6"/>
<dbReference type="EMBL" id="KQ085896">
    <property type="protein sequence ID" value="KLO18285.1"/>
    <property type="molecule type" value="Genomic_DNA"/>
</dbReference>
<feature type="region of interest" description="Disordered" evidence="4">
    <location>
        <begin position="264"/>
        <end position="287"/>
    </location>
</feature>
<protein>
    <recommendedName>
        <fullName evidence="7">FAD-binding domain-containing protein</fullName>
    </recommendedName>
</protein>
<dbReference type="InterPro" id="IPR036188">
    <property type="entry name" value="FAD/NAD-bd_sf"/>
</dbReference>
<gene>
    <name evidence="5" type="ORF">SCHPADRAFT_936355</name>
</gene>
<dbReference type="OrthoDB" id="420606at2759"/>
<keyword evidence="3" id="KW-0503">Monooxygenase</keyword>
<dbReference type="GO" id="GO:0004497">
    <property type="term" value="F:monooxygenase activity"/>
    <property type="evidence" value="ECO:0007669"/>
    <property type="project" value="UniProtKB-KW"/>
</dbReference>
<dbReference type="PANTHER" id="PTHR13789:SF309">
    <property type="entry name" value="PUTATIVE (AFU_ORTHOLOGUE AFUA_6G14510)-RELATED"/>
    <property type="match status" value="1"/>
</dbReference>
<evidence type="ECO:0000256" key="3">
    <source>
        <dbReference type="ARBA" id="ARBA00023033"/>
    </source>
</evidence>
<dbReference type="STRING" id="27342.A0A0H2S1Q6"/>
<name>A0A0H2S1Q6_9AGAM</name>
<comment type="similarity">
    <text evidence="1">Belongs to the paxM FAD-dependent monooxygenase family.</text>
</comment>
<dbReference type="SUPFAM" id="SSF51905">
    <property type="entry name" value="FAD/NAD(P)-binding domain"/>
    <property type="match status" value="1"/>
</dbReference>
<evidence type="ECO:0000256" key="1">
    <source>
        <dbReference type="ARBA" id="ARBA00007992"/>
    </source>
</evidence>
<evidence type="ECO:0008006" key="7">
    <source>
        <dbReference type="Google" id="ProtNLM"/>
    </source>
</evidence>
<keyword evidence="6" id="KW-1185">Reference proteome</keyword>